<evidence type="ECO:0000256" key="8">
    <source>
        <dbReference type="ARBA" id="ARBA00050778"/>
    </source>
</evidence>
<accession>A0A830B0C1</accession>
<keyword evidence="15" id="KW-1185">Reference proteome</keyword>
<dbReference type="GO" id="GO:0016853">
    <property type="term" value="F:isomerase activity"/>
    <property type="evidence" value="ECO:0007669"/>
    <property type="project" value="UniProtKB-KW"/>
</dbReference>
<protein>
    <recommendedName>
        <fullName evidence="11">UDP-glucose 4,6-dehydratase</fullName>
        <ecNumber evidence="11">4.2.1.76</ecNumber>
    </recommendedName>
</protein>
<dbReference type="InterPro" id="IPR005888">
    <property type="entry name" value="dTDP_Gluc_deHydtase"/>
</dbReference>
<evidence type="ECO:0000259" key="12">
    <source>
        <dbReference type="Pfam" id="PF04321"/>
    </source>
</evidence>
<evidence type="ECO:0000313" key="14">
    <source>
        <dbReference type="EMBL" id="GFP78692.1"/>
    </source>
</evidence>
<evidence type="ECO:0000256" key="2">
    <source>
        <dbReference type="ARBA" id="ARBA00001937"/>
    </source>
</evidence>
<dbReference type="GO" id="GO:0010253">
    <property type="term" value="P:UDP-rhamnose biosynthetic process"/>
    <property type="evidence" value="ECO:0007669"/>
    <property type="project" value="UniProtKB-ARBA"/>
</dbReference>
<dbReference type="Pfam" id="PF04321">
    <property type="entry name" value="RmlD_sub_bind"/>
    <property type="match status" value="1"/>
</dbReference>
<evidence type="ECO:0000256" key="10">
    <source>
        <dbReference type="ARBA" id="ARBA00061620"/>
    </source>
</evidence>
<comment type="caution">
    <text evidence="14">The sequence shown here is derived from an EMBL/GenBank/DDBJ whole genome shotgun (WGS) entry which is preliminary data.</text>
</comment>
<feature type="domain" description="NAD(P)-binding" evidence="13">
    <location>
        <begin position="10"/>
        <end position="315"/>
    </location>
</feature>
<dbReference type="CDD" id="cd05254">
    <property type="entry name" value="dTDP_HR_like_SDR_e"/>
    <property type="match status" value="1"/>
</dbReference>
<gene>
    <name evidence="14" type="ORF">PHJA_000012800</name>
</gene>
<comment type="catalytic activity">
    <reaction evidence="8">
        <text>UDP-alpha-D-glucose = UDP-4-dehydro-6-deoxy-alpha-D-glucose + H2O</text>
        <dbReference type="Rhea" id="RHEA:21500"/>
        <dbReference type="ChEBI" id="CHEBI:15377"/>
        <dbReference type="ChEBI" id="CHEBI:58885"/>
        <dbReference type="ChEBI" id="CHEBI:85329"/>
        <dbReference type="EC" id="4.2.1.76"/>
    </reaction>
</comment>
<keyword evidence="4" id="KW-0520">NAD</keyword>
<keyword evidence="6" id="KW-0456">Lyase</keyword>
<reference evidence="14" key="1">
    <citation type="submission" date="2020-07" db="EMBL/GenBank/DDBJ databases">
        <title>Ethylene signaling mediates host invasion by parasitic plants.</title>
        <authorList>
            <person name="Yoshida S."/>
        </authorList>
    </citation>
    <scope>NUCLEOTIDE SEQUENCE</scope>
    <source>
        <strain evidence="14">Okayama</strain>
    </source>
</reference>
<dbReference type="AlphaFoldDB" id="A0A830B0C1"/>
<feature type="domain" description="RmlD-like substrate binding" evidence="12">
    <location>
        <begin position="390"/>
        <end position="559"/>
    </location>
</feature>
<comment type="cofactor">
    <cofactor evidence="1">
        <name>NAD(+)</name>
        <dbReference type="ChEBI" id="CHEBI:57540"/>
    </cofactor>
</comment>
<dbReference type="GO" id="GO:0010280">
    <property type="term" value="F:UDP-L-rhamnose synthase activity"/>
    <property type="evidence" value="ECO:0007669"/>
    <property type="project" value="UniProtKB-ARBA"/>
</dbReference>
<dbReference type="GO" id="GO:0050377">
    <property type="term" value="F:UDP-glucose 4,6-dehydratase activity"/>
    <property type="evidence" value="ECO:0007669"/>
    <property type="project" value="UniProtKB-EC"/>
</dbReference>
<dbReference type="OrthoDB" id="16464at2759"/>
<dbReference type="Proteomes" id="UP000653305">
    <property type="component" value="Unassembled WGS sequence"/>
</dbReference>
<dbReference type="InterPro" id="IPR036291">
    <property type="entry name" value="NAD(P)-bd_dom_sf"/>
</dbReference>
<comment type="similarity">
    <text evidence="10">In the C-terminal section; belongs to the dTDP-4-dehydrorhamnose reductase family.</text>
</comment>
<proteinExistence type="inferred from homology"/>
<evidence type="ECO:0000256" key="4">
    <source>
        <dbReference type="ARBA" id="ARBA00023027"/>
    </source>
</evidence>
<sequence length="675" mass="76012">MSTFTPKNILITGAAGFIASHVANRLIRNYPDYKIVVLDKLDYCSNLKNLLPSKSSPNFKFVKGDIASADLVNYLLITENIDTIMHFAAQTHVDNSFGNSFEFTKNNIYGTHVLLEACKVTGQIRRFIHVSTDEVYGETEEDAVVGNHEASQLLPTNPYSATKAGAEMLVMAYGRSYGLPVITTRGNNVYGPNQFPEKLIPKFVLLAMRGQTLPIHGDGSNVRSYLYCEDVAEAFECVLHKGEVGHVYNIGTKKERRVIDVAKDICRLFNMDPDKNIQFVDNRPFNDQRYFLDDQKLKNLGWSEKTTWEDGLRKTIEWYTSNPEWWGDVSGALLPHPRMLMMPGGIERNFDGAEKYESGKSEFDGKSNPTNKMVAPVSKTSLSAENPGLKFLIYGKTGWIGGLLGKLCEKQGIVYEYGKGRLENRAQIVADIHAVKPTHVFNAAGVTGRPNVDWCETHKTETIRANVAGTLTLADVCREKGLLMINYATGCIFEYDAAHPEGSGIGFKEEDKPNFHGSFYSKTKAMVEELLREYDNVCTLRVRMPISSDLSNPRNFITKISKYNKVVNIPNSMTVLDELLPISIEMAKRNLRGIWNFTNPGVVSHNEILEMYKKYIDPEFKYTNFTLEEQAKVIVAQRSNNEMDASKLKNEFPELMSIKDSLIKIVFEPNRKTPA</sequence>
<dbReference type="GO" id="GO:0016491">
    <property type="term" value="F:oxidoreductase activity"/>
    <property type="evidence" value="ECO:0007669"/>
    <property type="project" value="UniProtKB-KW"/>
</dbReference>
<comment type="similarity">
    <text evidence="9">In the N-terminal section; belongs to the NAD(P)-dependent epimerase/dehydratase family. dTDP-glucose dehydratase subfamily.</text>
</comment>
<keyword evidence="3" id="KW-0560">Oxidoreductase</keyword>
<name>A0A830B0C1_9LAMI</name>
<dbReference type="Pfam" id="PF16363">
    <property type="entry name" value="GDP_Man_Dehyd"/>
    <property type="match status" value="1"/>
</dbReference>
<evidence type="ECO:0000256" key="1">
    <source>
        <dbReference type="ARBA" id="ARBA00001911"/>
    </source>
</evidence>
<dbReference type="InterPro" id="IPR029903">
    <property type="entry name" value="RmlD-like-bd"/>
</dbReference>
<dbReference type="InterPro" id="IPR016040">
    <property type="entry name" value="NAD(P)-bd_dom"/>
</dbReference>
<keyword evidence="5" id="KW-0413">Isomerase</keyword>
<evidence type="ECO:0000313" key="15">
    <source>
        <dbReference type="Proteomes" id="UP000653305"/>
    </source>
</evidence>
<dbReference type="Gene3D" id="3.40.50.720">
    <property type="entry name" value="NAD(P)-binding Rossmann-like Domain"/>
    <property type="match status" value="2"/>
</dbReference>
<evidence type="ECO:0000256" key="11">
    <source>
        <dbReference type="ARBA" id="ARBA00067046"/>
    </source>
</evidence>
<dbReference type="FunFam" id="3.40.50.720:FF:000236">
    <property type="entry name" value="Bifunctional dTDP-4-dehydrorhamnose 3,5-epimerase/dTDP-4-dehydrorhamnose reductase"/>
    <property type="match status" value="1"/>
</dbReference>
<dbReference type="PANTHER" id="PTHR43000">
    <property type="entry name" value="DTDP-D-GLUCOSE 4,6-DEHYDRATASE-RELATED"/>
    <property type="match status" value="1"/>
</dbReference>
<comment type="pathway">
    <text evidence="7">Carbohydrate biosynthesis.</text>
</comment>
<evidence type="ECO:0000256" key="3">
    <source>
        <dbReference type="ARBA" id="ARBA00023002"/>
    </source>
</evidence>
<evidence type="ECO:0000259" key="13">
    <source>
        <dbReference type="Pfam" id="PF16363"/>
    </source>
</evidence>
<organism evidence="14 15">
    <name type="scientific">Phtheirospermum japonicum</name>
    <dbReference type="NCBI Taxonomy" id="374723"/>
    <lineage>
        <taxon>Eukaryota</taxon>
        <taxon>Viridiplantae</taxon>
        <taxon>Streptophyta</taxon>
        <taxon>Embryophyta</taxon>
        <taxon>Tracheophyta</taxon>
        <taxon>Spermatophyta</taxon>
        <taxon>Magnoliopsida</taxon>
        <taxon>eudicotyledons</taxon>
        <taxon>Gunneridae</taxon>
        <taxon>Pentapetalae</taxon>
        <taxon>asterids</taxon>
        <taxon>lamiids</taxon>
        <taxon>Lamiales</taxon>
        <taxon>Orobanchaceae</taxon>
        <taxon>Orobanchaceae incertae sedis</taxon>
        <taxon>Phtheirospermum</taxon>
    </lineage>
</organism>
<dbReference type="NCBIfam" id="TIGR01181">
    <property type="entry name" value="dTDP_gluc_dehyt"/>
    <property type="match status" value="1"/>
</dbReference>
<dbReference type="CDD" id="cd05246">
    <property type="entry name" value="dTDP_GD_SDR_e"/>
    <property type="match status" value="1"/>
</dbReference>
<dbReference type="EMBL" id="BMAC01000001">
    <property type="protein sequence ID" value="GFP78692.1"/>
    <property type="molecule type" value="Genomic_DNA"/>
</dbReference>
<evidence type="ECO:0000256" key="9">
    <source>
        <dbReference type="ARBA" id="ARBA00061430"/>
    </source>
</evidence>
<dbReference type="Gene3D" id="3.90.25.10">
    <property type="entry name" value="UDP-galactose 4-epimerase, domain 1"/>
    <property type="match status" value="1"/>
</dbReference>
<evidence type="ECO:0000256" key="5">
    <source>
        <dbReference type="ARBA" id="ARBA00023235"/>
    </source>
</evidence>
<dbReference type="EC" id="4.2.1.76" evidence="11"/>
<evidence type="ECO:0000256" key="6">
    <source>
        <dbReference type="ARBA" id="ARBA00023239"/>
    </source>
</evidence>
<evidence type="ECO:0000256" key="7">
    <source>
        <dbReference type="ARBA" id="ARBA00024331"/>
    </source>
</evidence>
<dbReference type="SUPFAM" id="SSF51735">
    <property type="entry name" value="NAD(P)-binding Rossmann-fold domains"/>
    <property type="match status" value="2"/>
</dbReference>
<comment type="cofactor">
    <cofactor evidence="2">
        <name>NADP(+)</name>
        <dbReference type="ChEBI" id="CHEBI:58349"/>
    </cofactor>
</comment>
<dbReference type="GO" id="GO:0008460">
    <property type="term" value="F:dTDP-glucose 4,6-dehydratase activity"/>
    <property type="evidence" value="ECO:0007669"/>
    <property type="project" value="InterPro"/>
</dbReference>
<dbReference type="FunFam" id="3.40.50.720:FF:000304">
    <property type="entry name" value="UDP-glucose 4,6-dehydratase"/>
    <property type="match status" value="1"/>
</dbReference>